<dbReference type="EMBL" id="CAJHJT010000017">
    <property type="protein sequence ID" value="CAD7000771.1"/>
    <property type="molecule type" value="Genomic_DNA"/>
</dbReference>
<evidence type="ECO:0000313" key="2">
    <source>
        <dbReference type="EMBL" id="CAD7000771.1"/>
    </source>
</evidence>
<comment type="caution">
    <text evidence="2">The sequence shown here is derived from an EMBL/GenBank/DDBJ whole genome shotgun (WGS) entry which is preliminary data.</text>
</comment>
<evidence type="ECO:0000256" key="1">
    <source>
        <dbReference type="SAM" id="MobiDB-lite"/>
    </source>
</evidence>
<evidence type="ECO:0000313" key="3">
    <source>
        <dbReference type="Proteomes" id="UP000606786"/>
    </source>
</evidence>
<accession>A0A811UPW4</accession>
<reference evidence="2" key="1">
    <citation type="submission" date="2020-11" db="EMBL/GenBank/DDBJ databases">
        <authorList>
            <person name="Whitehead M."/>
        </authorList>
    </citation>
    <scope>NUCLEOTIDE SEQUENCE</scope>
    <source>
        <strain evidence="2">EGII</strain>
    </source>
</reference>
<proteinExistence type="predicted"/>
<organism evidence="2 3">
    <name type="scientific">Ceratitis capitata</name>
    <name type="common">Mediterranean fruit fly</name>
    <name type="synonym">Tephritis capitata</name>
    <dbReference type="NCBI Taxonomy" id="7213"/>
    <lineage>
        <taxon>Eukaryota</taxon>
        <taxon>Metazoa</taxon>
        <taxon>Ecdysozoa</taxon>
        <taxon>Arthropoda</taxon>
        <taxon>Hexapoda</taxon>
        <taxon>Insecta</taxon>
        <taxon>Pterygota</taxon>
        <taxon>Neoptera</taxon>
        <taxon>Endopterygota</taxon>
        <taxon>Diptera</taxon>
        <taxon>Brachycera</taxon>
        <taxon>Muscomorpha</taxon>
        <taxon>Tephritoidea</taxon>
        <taxon>Tephritidae</taxon>
        <taxon>Ceratitis</taxon>
        <taxon>Ceratitis</taxon>
    </lineage>
</organism>
<sequence length="93" mass="10201">LEFGEVSGHRVLIKRGPGNRGPTECGTPTRPRLECLRETGLILRCDRKVGNPFQTKQGSRPSCPDQEGRKGSEEGVPENLSVPLEGDRDFGEL</sequence>
<gene>
    <name evidence="2" type="ORF">CCAP1982_LOCUS9246</name>
</gene>
<protein>
    <submittedName>
        <fullName evidence="2">(Mediterranean fruit fly) hypothetical protein</fullName>
    </submittedName>
</protein>
<feature type="region of interest" description="Disordered" evidence="1">
    <location>
        <begin position="49"/>
        <end position="93"/>
    </location>
</feature>
<feature type="non-terminal residue" evidence="2">
    <location>
        <position position="1"/>
    </location>
</feature>
<keyword evidence="3" id="KW-1185">Reference proteome</keyword>
<dbReference type="AlphaFoldDB" id="A0A811UPW4"/>
<feature type="non-terminal residue" evidence="2">
    <location>
        <position position="93"/>
    </location>
</feature>
<feature type="region of interest" description="Disordered" evidence="1">
    <location>
        <begin position="1"/>
        <end position="26"/>
    </location>
</feature>
<dbReference type="Proteomes" id="UP000606786">
    <property type="component" value="Unassembled WGS sequence"/>
</dbReference>
<name>A0A811UPW4_CERCA</name>